<name>A0A1T0ARC4_9PAST</name>
<gene>
    <name evidence="2" type="ORF">B0187_06565</name>
</gene>
<evidence type="ECO:0000313" key="3">
    <source>
        <dbReference type="Proteomes" id="UP000190867"/>
    </source>
</evidence>
<feature type="coiled-coil region" evidence="1">
    <location>
        <begin position="10"/>
        <end position="37"/>
    </location>
</feature>
<sequence>MLSEQRLQQIAKMENILNQAEALMAEMEALQEKWQALQPEMGELFEYYFNGDWREDYAAFDEGEIPAGTPCGVLSEDAVYNLVASQQGIAETWIELAEKVQK</sequence>
<dbReference type="AlphaFoldDB" id="A0A1T0ARC4"/>
<evidence type="ECO:0000313" key="2">
    <source>
        <dbReference type="EMBL" id="OOR98920.1"/>
    </source>
</evidence>
<dbReference type="EMBL" id="MUYA01000008">
    <property type="protein sequence ID" value="OOR98920.1"/>
    <property type="molecule type" value="Genomic_DNA"/>
</dbReference>
<protein>
    <recommendedName>
        <fullName evidence="4">DUF4298 domain-containing protein</fullName>
    </recommendedName>
</protein>
<keyword evidence="3" id="KW-1185">Reference proteome</keyword>
<dbReference type="OrthoDB" id="80787at2"/>
<keyword evidence="1" id="KW-0175">Coiled coil</keyword>
<dbReference type="RefSeq" id="WP_078237065.1">
    <property type="nucleotide sequence ID" value="NZ_MUYA01000008.1"/>
</dbReference>
<evidence type="ECO:0000256" key="1">
    <source>
        <dbReference type="SAM" id="Coils"/>
    </source>
</evidence>
<dbReference type="InterPro" id="IPR025384">
    <property type="entry name" value="DUF4298"/>
</dbReference>
<organism evidence="2 3">
    <name type="scientific">Haemophilus paracuniculus</name>
    <dbReference type="NCBI Taxonomy" id="734"/>
    <lineage>
        <taxon>Bacteria</taxon>
        <taxon>Pseudomonadati</taxon>
        <taxon>Pseudomonadota</taxon>
        <taxon>Gammaproteobacteria</taxon>
        <taxon>Pasteurellales</taxon>
        <taxon>Pasteurellaceae</taxon>
        <taxon>Haemophilus</taxon>
    </lineage>
</organism>
<evidence type="ECO:0008006" key="4">
    <source>
        <dbReference type="Google" id="ProtNLM"/>
    </source>
</evidence>
<reference evidence="2 3" key="1">
    <citation type="submission" date="2017-02" db="EMBL/GenBank/DDBJ databases">
        <title>Draft genome sequence of Haemophilus paracuniculus CCUG 43573 type strain.</title>
        <authorList>
            <person name="Engstrom-Jakobsson H."/>
            <person name="Salva-Serra F."/>
            <person name="Thorell K."/>
            <person name="Gonzales-Siles L."/>
            <person name="Karlsson R."/>
            <person name="Boulund F."/>
            <person name="Engstrand L."/>
            <person name="Kristiansson E."/>
            <person name="Moore E."/>
        </authorList>
    </citation>
    <scope>NUCLEOTIDE SEQUENCE [LARGE SCALE GENOMIC DNA]</scope>
    <source>
        <strain evidence="2 3">CCUG 43573</strain>
    </source>
</reference>
<dbReference type="Pfam" id="PF14131">
    <property type="entry name" value="DUF4298"/>
    <property type="match status" value="1"/>
</dbReference>
<proteinExistence type="predicted"/>
<accession>A0A1T0ARC4</accession>
<dbReference type="Proteomes" id="UP000190867">
    <property type="component" value="Unassembled WGS sequence"/>
</dbReference>
<comment type="caution">
    <text evidence="2">The sequence shown here is derived from an EMBL/GenBank/DDBJ whole genome shotgun (WGS) entry which is preliminary data.</text>
</comment>